<evidence type="ECO:0000256" key="1">
    <source>
        <dbReference type="SAM" id="SignalP"/>
    </source>
</evidence>
<organism evidence="2 3">
    <name type="scientific">Vicingus serpentipes</name>
    <dbReference type="NCBI Taxonomy" id="1926625"/>
    <lineage>
        <taxon>Bacteria</taxon>
        <taxon>Pseudomonadati</taxon>
        <taxon>Bacteroidota</taxon>
        <taxon>Flavobacteriia</taxon>
        <taxon>Flavobacteriales</taxon>
        <taxon>Vicingaceae</taxon>
        <taxon>Vicingus</taxon>
    </lineage>
</organism>
<feature type="chain" id="PRO_5022743691" description="DUF4468 domain-containing protein" evidence="1">
    <location>
        <begin position="25"/>
        <end position="224"/>
    </location>
</feature>
<dbReference type="RefSeq" id="WP_147100969.1">
    <property type="nucleotide sequence ID" value="NZ_VOOS01000004.1"/>
</dbReference>
<evidence type="ECO:0000313" key="3">
    <source>
        <dbReference type="Proteomes" id="UP000321721"/>
    </source>
</evidence>
<sequence>MLFRLKHFFLFTFLVASLSSSLFAQNKRVLVVPYTRFQFVSEFSLEEIAMHNDVKSDEVFSVYQSELNTAFTGYENLTFIPISSEDYGEIKKFIRYNIDKFKGRKYNASNLSLLPDEAYKSLLEENNASYILFINWYKISKSVHTVYVGDRNKRTKYSTHLIDYDIYNREKVKISGKANYPLKCGDFPSQSVINHKSLNAKELTVCYKSLLDELAKELSNSTNK</sequence>
<dbReference type="EMBL" id="VOOS01000004">
    <property type="protein sequence ID" value="TXB64726.1"/>
    <property type="molecule type" value="Genomic_DNA"/>
</dbReference>
<name>A0A5C6RQP4_9FLAO</name>
<accession>A0A5C6RQP4</accession>
<reference evidence="2 3" key="1">
    <citation type="submission" date="2019-08" db="EMBL/GenBank/DDBJ databases">
        <title>Genome of Vicingus serpentipes NCIMB 15042.</title>
        <authorList>
            <person name="Bowman J.P."/>
        </authorList>
    </citation>
    <scope>NUCLEOTIDE SEQUENCE [LARGE SCALE GENOMIC DNA]</scope>
    <source>
        <strain evidence="2 3">NCIMB 15042</strain>
    </source>
</reference>
<evidence type="ECO:0000313" key="2">
    <source>
        <dbReference type="EMBL" id="TXB64726.1"/>
    </source>
</evidence>
<dbReference type="Proteomes" id="UP000321721">
    <property type="component" value="Unassembled WGS sequence"/>
</dbReference>
<protein>
    <recommendedName>
        <fullName evidence="4">DUF4468 domain-containing protein</fullName>
    </recommendedName>
</protein>
<comment type="caution">
    <text evidence="2">The sequence shown here is derived from an EMBL/GenBank/DDBJ whole genome shotgun (WGS) entry which is preliminary data.</text>
</comment>
<feature type="signal peptide" evidence="1">
    <location>
        <begin position="1"/>
        <end position="24"/>
    </location>
</feature>
<evidence type="ECO:0008006" key="4">
    <source>
        <dbReference type="Google" id="ProtNLM"/>
    </source>
</evidence>
<gene>
    <name evidence="2" type="ORF">FRY74_09755</name>
</gene>
<dbReference type="AlphaFoldDB" id="A0A5C6RQP4"/>
<keyword evidence="1" id="KW-0732">Signal</keyword>
<keyword evidence="3" id="KW-1185">Reference proteome</keyword>
<proteinExistence type="predicted"/>